<feature type="compositionally biased region" description="Gly residues" evidence="9">
    <location>
        <begin position="1174"/>
        <end position="1183"/>
    </location>
</feature>
<feature type="region of interest" description="Disordered" evidence="9">
    <location>
        <begin position="1170"/>
        <end position="1335"/>
    </location>
</feature>
<feature type="compositionally biased region" description="Gly residues" evidence="9">
    <location>
        <begin position="1291"/>
        <end position="1315"/>
    </location>
</feature>
<dbReference type="Pfam" id="PF00271">
    <property type="entry name" value="Helicase_C"/>
    <property type="match status" value="1"/>
</dbReference>
<dbReference type="GO" id="GO:0005634">
    <property type="term" value="C:nucleus"/>
    <property type="evidence" value="ECO:0007669"/>
    <property type="project" value="UniProtKB-SubCell"/>
</dbReference>
<dbReference type="InParanoid" id="A0A0G4E9Q6"/>
<protein>
    <submittedName>
        <fullName evidence="12">Uncharacterized protein</fullName>
    </submittedName>
</protein>
<feature type="compositionally biased region" description="Acidic residues" evidence="9">
    <location>
        <begin position="1190"/>
        <end position="1203"/>
    </location>
</feature>
<comment type="subcellular location">
    <subcellularLocation>
        <location evidence="1">Nucleus</location>
    </subcellularLocation>
</comment>
<dbReference type="STRING" id="1169540.A0A0G4E9Q6"/>
<evidence type="ECO:0000256" key="3">
    <source>
        <dbReference type="ARBA" id="ARBA00022741"/>
    </source>
</evidence>
<proteinExistence type="inferred from homology"/>
<dbReference type="PhylomeDB" id="A0A0G4E9Q6"/>
<feature type="compositionally biased region" description="Pro residues" evidence="9">
    <location>
        <begin position="1231"/>
        <end position="1249"/>
    </location>
</feature>
<dbReference type="CDD" id="cd18793">
    <property type="entry name" value="SF2_C_SNF"/>
    <property type="match status" value="1"/>
</dbReference>
<evidence type="ECO:0000259" key="10">
    <source>
        <dbReference type="PROSITE" id="PS51192"/>
    </source>
</evidence>
<dbReference type="SMART" id="SM00487">
    <property type="entry name" value="DEXDc"/>
    <property type="match status" value="1"/>
</dbReference>
<keyword evidence="13" id="KW-1185">Reference proteome</keyword>
<keyword evidence="3" id="KW-0547">Nucleotide-binding</keyword>
<dbReference type="PROSITE" id="PS51194">
    <property type="entry name" value="HELICASE_CTER"/>
    <property type="match status" value="1"/>
</dbReference>
<evidence type="ECO:0000256" key="7">
    <source>
        <dbReference type="ARBA" id="ARBA00023054"/>
    </source>
</evidence>
<keyword evidence="5" id="KW-0347">Helicase</keyword>
<dbReference type="GO" id="GO:0016787">
    <property type="term" value="F:hydrolase activity"/>
    <property type="evidence" value="ECO:0007669"/>
    <property type="project" value="UniProtKB-KW"/>
</dbReference>
<feature type="region of interest" description="Disordered" evidence="9">
    <location>
        <begin position="1018"/>
        <end position="1037"/>
    </location>
</feature>
<dbReference type="InterPro" id="IPR049730">
    <property type="entry name" value="SNF2/RAD54-like_C"/>
</dbReference>
<evidence type="ECO:0000313" key="12">
    <source>
        <dbReference type="EMBL" id="CEL92169.1"/>
    </source>
</evidence>
<gene>
    <name evidence="12" type="ORF">Vbra_10907</name>
</gene>
<dbReference type="OrthoDB" id="5857104at2759"/>
<evidence type="ECO:0000256" key="2">
    <source>
        <dbReference type="ARBA" id="ARBA00007025"/>
    </source>
</evidence>
<dbReference type="InterPro" id="IPR027417">
    <property type="entry name" value="P-loop_NTPase"/>
</dbReference>
<dbReference type="InterPro" id="IPR001650">
    <property type="entry name" value="Helicase_C-like"/>
</dbReference>
<dbReference type="PROSITE" id="PS51192">
    <property type="entry name" value="HELICASE_ATP_BIND_1"/>
    <property type="match status" value="1"/>
</dbReference>
<evidence type="ECO:0000256" key="8">
    <source>
        <dbReference type="ARBA" id="ARBA00023242"/>
    </source>
</evidence>
<keyword evidence="4" id="KW-0378">Hydrolase</keyword>
<evidence type="ECO:0000256" key="9">
    <source>
        <dbReference type="SAM" id="MobiDB-lite"/>
    </source>
</evidence>
<evidence type="ECO:0000259" key="11">
    <source>
        <dbReference type="PROSITE" id="PS51194"/>
    </source>
</evidence>
<dbReference type="SUPFAM" id="SSF52540">
    <property type="entry name" value="P-loop containing nucleoside triphosphate hydrolases"/>
    <property type="match status" value="2"/>
</dbReference>
<dbReference type="InterPro" id="IPR038718">
    <property type="entry name" value="SNF2-like_sf"/>
</dbReference>
<feature type="region of interest" description="Disordered" evidence="9">
    <location>
        <begin position="163"/>
        <end position="187"/>
    </location>
</feature>
<feature type="domain" description="Helicase ATP-binding" evidence="10">
    <location>
        <begin position="499"/>
        <end position="663"/>
    </location>
</feature>
<evidence type="ECO:0000256" key="4">
    <source>
        <dbReference type="ARBA" id="ARBA00022801"/>
    </source>
</evidence>
<feature type="compositionally biased region" description="Low complexity" evidence="9">
    <location>
        <begin position="330"/>
        <end position="342"/>
    </location>
</feature>
<dbReference type="PANTHER" id="PTHR10799">
    <property type="entry name" value="SNF2/RAD54 HELICASE FAMILY"/>
    <property type="match status" value="1"/>
</dbReference>
<feature type="compositionally biased region" description="Basic residues" evidence="9">
    <location>
        <begin position="1134"/>
        <end position="1145"/>
    </location>
</feature>
<dbReference type="SMART" id="SM00490">
    <property type="entry name" value="HELICc"/>
    <property type="match status" value="1"/>
</dbReference>
<dbReference type="EMBL" id="CDMY01000055">
    <property type="protein sequence ID" value="CEL92169.1"/>
    <property type="molecule type" value="Genomic_DNA"/>
</dbReference>
<feature type="region of interest" description="Disordered" evidence="9">
    <location>
        <begin position="324"/>
        <end position="456"/>
    </location>
</feature>
<feature type="region of interest" description="Disordered" evidence="9">
    <location>
        <begin position="1119"/>
        <end position="1155"/>
    </location>
</feature>
<reference evidence="12 13" key="1">
    <citation type="submission" date="2014-11" db="EMBL/GenBank/DDBJ databases">
        <authorList>
            <person name="Zhu J."/>
            <person name="Qi W."/>
            <person name="Song R."/>
        </authorList>
    </citation>
    <scope>NUCLEOTIDE SEQUENCE [LARGE SCALE GENOMIC DNA]</scope>
</reference>
<dbReference type="InterPro" id="IPR014001">
    <property type="entry name" value="Helicase_ATP-bd"/>
</dbReference>
<keyword evidence="6" id="KW-0067">ATP-binding</keyword>
<keyword evidence="7" id="KW-0175">Coiled coil</keyword>
<evidence type="ECO:0000256" key="6">
    <source>
        <dbReference type="ARBA" id="ARBA00022840"/>
    </source>
</evidence>
<dbReference type="Gene3D" id="3.40.50.10810">
    <property type="entry name" value="Tandem AAA-ATPase domain"/>
    <property type="match status" value="1"/>
</dbReference>
<comment type="similarity">
    <text evidence="2">Belongs to the SNF2/RAD54 helicase family.</text>
</comment>
<name>A0A0G4E9Q6_VITBC</name>
<dbReference type="GO" id="GO:0005524">
    <property type="term" value="F:ATP binding"/>
    <property type="evidence" value="ECO:0007669"/>
    <property type="project" value="UniProtKB-KW"/>
</dbReference>
<sequence length="1335" mass="148046">MADRGAKRTAAEAFLDQNVKMKEDDDIVFSESELFQLACRAKACLAYASRGFCPALDDLLQVCAVLSDEDREIIANKLHAATQGDGRSQSGSKRFESRLHLINDMLSLPPSGSALELQERVVWTPETRKMMAFERRKLHLRDLQVMYRNKLVRERVESGEELPASWGDASVRDKETSSGVEPLVRPPLQPIGRAQAKRTFDDVLSRAYETLRSKPEDLQQIRYRTVVAQMPSHYLSLRKEWESKQARQTTLARSCKQYIDAVLLRKAALQEQAEKNRLRALKANNLEEYISLVRQTKNRRLQELLDQTDNFLKDMGARVDVQRKTGRGAAGASSSSAAAAAAGGVGESDDMMSMQEMQHEGMSSASMDDGPAAAPPAPLEHPAAPSDTDADAPMPPAPAAEDDEHAQQQQQQQHEGGEVDVDVDGAQPMDVEGDGGGGGGDDGVREQGASSSGAVGGGGLTRDVYYQLSHTIRETVTQPSILVGGTLLPYQLTGLEWMVSLYNNNLHGILADEMGLGKTVQTIALFAYLREYKSDPGPHLVVAPLSTIPNWEAEFRKWCPALGCVAFKGSKDERLQSKGVLKTGRFNVCLTTPEYVIRERATLAKQRWRHIVVDEGHRMKSAKSKFHVNMQDFESTHRLLLTGTPLQNNLTELWSLLNFLLPKIFQRADDFERWFNEPFSQLPSQEQEAALTEEEQLLIINRLHSVLRPFLLRRIKKDVLEELPDKQEYVIRVELSEWQKIVYKQIENRALRTVDSSGRVTNKSLQNHLMQLRKIVNHPYLFVEEYTLNRDLYRVSGKFEVLDRLLPKLLRFDHKVLIFCQMTRLMDILADYLEWRTIDFLRLDGGVNVDERKERMEEFNRAESNKKIFMLSTRAGGLGLNLQAADTVILFDSDFNPQQDLQAQNRAHRVGQTKEVRVYRLITLSPVEELVLLKAQHKLDIDEKIIQAGLFDTESTEKERQERLKSLFEGSEQQQEARVTTPEQLNKMLARSDEEMAYFEEYDEPLFNNAANNNTATATATAAAPPPASASGDQEHHQPWLESAAVSSLLVRSGRLMAPTELPSWVVTDLSAADIPDEPDPLQLDRTSRKARKKGVMINDNISDRQYVRIMERLADGQAGSVEEAVAQEDERRKARKRKRRRMKQMRQEQQQQAAAAAAAAGIEVGAAPTAAGDGAGGGGGGVMEHDGPEVLDEEDDDMDDIGGDGASKGDDGSNQSLDNDESDEDDKRPLMPPPPQPAHPQPQPPAPAPGASGKPGQQRRAVVCLDDQPQQMPAAPPAPASFRPAMRPVGGNGDNRNGNGGNGGNGNGNGGGGVSSAVSRPVPAAKKMPHKPSM</sequence>
<dbReference type="Gene3D" id="3.40.50.300">
    <property type="entry name" value="P-loop containing nucleotide triphosphate hydrolases"/>
    <property type="match status" value="1"/>
</dbReference>
<feature type="compositionally biased region" description="Low complexity" evidence="9">
    <location>
        <begin position="1250"/>
        <end position="1259"/>
    </location>
</feature>
<dbReference type="FunFam" id="3.40.50.10810:FF:000015">
    <property type="entry name" value="lymphoid-specific helicase isoform X1"/>
    <property type="match status" value="1"/>
</dbReference>
<feature type="domain" description="Helicase C-terminal" evidence="11">
    <location>
        <begin position="801"/>
        <end position="964"/>
    </location>
</feature>
<accession>A0A0G4E9Q6</accession>
<dbReference type="GO" id="GO:0004386">
    <property type="term" value="F:helicase activity"/>
    <property type="evidence" value="ECO:0007669"/>
    <property type="project" value="UniProtKB-KW"/>
</dbReference>
<organism evidence="12 13">
    <name type="scientific">Vitrella brassicaformis (strain CCMP3155)</name>
    <dbReference type="NCBI Taxonomy" id="1169540"/>
    <lineage>
        <taxon>Eukaryota</taxon>
        <taxon>Sar</taxon>
        <taxon>Alveolata</taxon>
        <taxon>Colpodellida</taxon>
        <taxon>Vitrellaceae</taxon>
        <taxon>Vitrella</taxon>
    </lineage>
</organism>
<evidence type="ECO:0000313" key="13">
    <source>
        <dbReference type="Proteomes" id="UP000041254"/>
    </source>
</evidence>
<evidence type="ECO:0000256" key="1">
    <source>
        <dbReference type="ARBA" id="ARBA00004123"/>
    </source>
</evidence>
<dbReference type="VEuPathDB" id="CryptoDB:Vbra_10907"/>
<dbReference type="Proteomes" id="UP000041254">
    <property type="component" value="Unassembled WGS sequence"/>
</dbReference>
<dbReference type="InterPro" id="IPR000330">
    <property type="entry name" value="SNF2_N"/>
</dbReference>
<keyword evidence="8" id="KW-0539">Nucleus</keyword>
<dbReference type="Pfam" id="PF00176">
    <property type="entry name" value="SNF2-rel_dom"/>
    <property type="match status" value="1"/>
</dbReference>
<evidence type="ECO:0000256" key="5">
    <source>
        <dbReference type="ARBA" id="ARBA00022806"/>
    </source>
</evidence>